<protein>
    <submittedName>
        <fullName evidence="2">DUF2946 family protein</fullName>
    </submittedName>
</protein>
<feature type="compositionally biased region" description="Basic and acidic residues" evidence="1">
    <location>
        <begin position="66"/>
        <end position="75"/>
    </location>
</feature>
<dbReference type="Pfam" id="PF11162">
    <property type="entry name" value="DUF2946"/>
    <property type="match status" value="1"/>
</dbReference>
<organism evidence="2 3">
    <name type="scientific">Paracoccus niistensis</name>
    <dbReference type="NCBI Taxonomy" id="632935"/>
    <lineage>
        <taxon>Bacteria</taxon>
        <taxon>Pseudomonadati</taxon>
        <taxon>Pseudomonadota</taxon>
        <taxon>Alphaproteobacteria</taxon>
        <taxon>Rhodobacterales</taxon>
        <taxon>Paracoccaceae</taxon>
        <taxon>Paracoccus</taxon>
    </lineage>
</organism>
<comment type="caution">
    <text evidence="2">The sequence shown here is derived from an EMBL/GenBank/DDBJ whole genome shotgun (WGS) entry which is preliminary data.</text>
</comment>
<keyword evidence="3" id="KW-1185">Reference proteome</keyword>
<evidence type="ECO:0000256" key="1">
    <source>
        <dbReference type="SAM" id="MobiDB-lite"/>
    </source>
</evidence>
<dbReference type="InterPro" id="IPR021333">
    <property type="entry name" value="DUF2946"/>
</dbReference>
<sequence length="134" mass="13971">MGWRLGRHMRLVALWTGLLPFVLASLVASGVMPQRAANGGVELVLCTGHGIETVAVDPVIMEPAPDEDKSRKDMADPGDCIWTAGKPPLDLTPSPMIARLVTVARRASLPDAATTLTVARATGLPPSTGPPSAV</sequence>
<gene>
    <name evidence="2" type="ORF">ACFFII_15160</name>
</gene>
<dbReference type="RefSeq" id="WP_377699707.1">
    <property type="nucleotide sequence ID" value="NZ_JBHLWE010000046.1"/>
</dbReference>
<dbReference type="EMBL" id="JBHLWE010000046">
    <property type="protein sequence ID" value="MFC0342104.1"/>
    <property type="molecule type" value="Genomic_DNA"/>
</dbReference>
<name>A0ABV6I890_9RHOB</name>
<dbReference type="Proteomes" id="UP001589799">
    <property type="component" value="Unassembled WGS sequence"/>
</dbReference>
<accession>A0ABV6I890</accession>
<feature type="region of interest" description="Disordered" evidence="1">
    <location>
        <begin position="60"/>
        <end position="87"/>
    </location>
</feature>
<proteinExistence type="predicted"/>
<evidence type="ECO:0000313" key="3">
    <source>
        <dbReference type="Proteomes" id="UP001589799"/>
    </source>
</evidence>
<evidence type="ECO:0000313" key="2">
    <source>
        <dbReference type="EMBL" id="MFC0342104.1"/>
    </source>
</evidence>
<reference evidence="2 3" key="1">
    <citation type="submission" date="2024-09" db="EMBL/GenBank/DDBJ databases">
        <authorList>
            <person name="Sun Q."/>
            <person name="Mori K."/>
        </authorList>
    </citation>
    <scope>NUCLEOTIDE SEQUENCE [LARGE SCALE GENOMIC DNA]</scope>
    <source>
        <strain evidence="2 3">KCTC 22789</strain>
    </source>
</reference>